<evidence type="ECO:0000256" key="2">
    <source>
        <dbReference type="ARBA" id="ARBA00022603"/>
    </source>
</evidence>
<accession>A0ABR8ZLH2</accession>
<evidence type="ECO:0000256" key="5">
    <source>
        <dbReference type="ARBA" id="ARBA00022747"/>
    </source>
</evidence>
<dbReference type="Proteomes" id="UP000645007">
    <property type="component" value="Unassembled WGS sequence"/>
</dbReference>
<dbReference type="Gene3D" id="3.40.50.150">
    <property type="entry name" value="Vaccinia Virus protein VP39"/>
    <property type="match status" value="1"/>
</dbReference>
<feature type="domain" description="Type II methyltransferase M.TaqI-like" evidence="8">
    <location>
        <begin position="122"/>
        <end position="237"/>
    </location>
</feature>
<keyword evidence="2 9" id="KW-0489">Methyltransferase</keyword>
<keyword evidence="5" id="KW-0680">Restriction system</keyword>
<evidence type="ECO:0000256" key="3">
    <source>
        <dbReference type="ARBA" id="ARBA00022679"/>
    </source>
</evidence>
<dbReference type="InterPro" id="IPR011639">
    <property type="entry name" value="MethylTrfase_TaqI-like_dom"/>
</dbReference>
<keyword evidence="10" id="KW-1185">Reference proteome</keyword>
<organism evidence="9 10">
    <name type="scientific">Limosilactobacillus urinaemulieris</name>
    <dbReference type="NCBI Taxonomy" id="2742600"/>
    <lineage>
        <taxon>Bacteria</taxon>
        <taxon>Bacillati</taxon>
        <taxon>Bacillota</taxon>
        <taxon>Bacilli</taxon>
        <taxon>Lactobacillales</taxon>
        <taxon>Lactobacillaceae</taxon>
        <taxon>Limosilactobacillus</taxon>
    </lineage>
</organism>
<comment type="caution">
    <text evidence="9">The sequence shown here is derived from an EMBL/GenBank/DDBJ whole genome shotgun (WGS) entry which is preliminary data.</text>
</comment>
<keyword evidence="6" id="KW-0238">DNA-binding</keyword>
<evidence type="ECO:0000256" key="4">
    <source>
        <dbReference type="ARBA" id="ARBA00022691"/>
    </source>
</evidence>
<reference evidence="9 10" key="1">
    <citation type="submission" date="2020-06" db="EMBL/GenBank/DDBJ databases">
        <title>Limosilactobacillus sp. nov.</title>
        <authorList>
            <person name="Ksiezarek M."/>
            <person name="Goncalves Ribeiro T."/>
            <person name="Rocha J."/>
            <person name="Grosso F."/>
            <person name="Peixe L."/>
        </authorList>
    </citation>
    <scope>NUCLEOTIDE SEQUENCE [LARGE SCALE GENOMIC DNA]</scope>
    <source>
        <strain evidence="10">c9Ua_26_M</strain>
    </source>
</reference>
<dbReference type="PROSITE" id="PS00092">
    <property type="entry name" value="N6_MTASE"/>
    <property type="match status" value="1"/>
</dbReference>
<evidence type="ECO:0000313" key="9">
    <source>
        <dbReference type="EMBL" id="MBD8086132.1"/>
    </source>
</evidence>
<proteinExistence type="predicted"/>
<keyword evidence="3" id="KW-0808">Transferase</keyword>
<sequence length="502" mass="57896">MDVALENVQVKNMLNKAEEKFISTLSRQVQKQIGQFTTPQNIANYMSDRLLEKNLCQKHSTFKILDPGAGTGVLGISLVQKIFSINSDAIVQIVSYENDNNALKVLRHNYKLISKWAKNNNLKFTYTIKPQNYILDGYNLFDYGINNHENEYDLIISNPPYKKLRKDSEEAAAMSFIVHGAPNLYGLFLAKSIIELKPKSNAIFIIPRSWMSGSYFTKLRHFIFSQGNISEIHSFKTRKNKFGNAKVLQELVIVVFKKKSEINQIRYFTHNSISLLNKTNYIMADKANIVVGKEQRIYLVNSKKDIETLKWANRFSSTVENSGLKMKTGLTVCFRNKSLLEDEGSSENVPIIFSDNISKHSVHLNRKKGQFLKKKRNGLLQNNQDYIFVKRFSSKEEKRRIQTAYYNSSRFSKYDQISTDNKLNFVIAENHNLLKGAYLFLSSTKFDEYYRLLGSNTQVNSTEINTMKCPSKQQLIELGQKYDAQRLESMEQSMIDKLISNI</sequence>
<evidence type="ECO:0000313" key="10">
    <source>
        <dbReference type="Proteomes" id="UP000645007"/>
    </source>
</evidence>
<dbReference type="EC" id="2.1.1.72" evidence="1"/>
<dbReference type="InterPro" id="IPR002052">
    <property type="entry name" value="DNA_methylase_N6_adenine_CS"/>
</dbReference>
<evidence type="ECO:0000259" key="8">
    <source>
        <dbReference type="Pfam" id="PF07669"/>
    </source>
</evidence>
<dbReference type="GO" id="GO:0008168">
    <property type="term" value="F:methyltransferase activity"/>
    <property type="evidence" value="ECO:0007669"/>
    <property type="project" value="UniProtKB-KW"/>
</dbReference>
<dbReference type="Pfam" id="PF07669">
    <property type="entry name" value="Eco57I"/>
    <property type="match status" value="1"/>
</dbReference>
<dbReference type="RefSeq" id="WP_191911855.1">
    <property type="nucleotide sequence ID" value="NZ_JABUXR010000017.1"/>
</dbReference>
<evidence type="ECO:0000256" key="7">
    <source>
        <dbReference type="ARBA" id="ARBA00047942"/>
    </source>
</evidence>
<gene>
    <name evidence="9" type="ORF">HUK45_07795</name>
</gene>
<dbReference type="PANTHER" id="PTHR33841">
    <property type="entry name" value="DNA METHYLTRANSFERASE YEEA-RELATED"/>
    <property type="match status" value="1"/>
</dbReference>
<dbReference type="InterPro" id="IPR029063">
    <property type="entry name" value="SAM-dependent_MTases_sf"/>
</dbReference>
<dbReference type="EMBL" id="JABUXR010000017">
    <property type="protein sequence ID" value="MBD8086132.1"/>
    <property type="molecule type" value="Genomic_DNA"/>
</dbReference>
<dbReference type="GO" id="GO:0032259">
    <property type="term" value="P:methylation"/>
    <property type="evidence" value="ECO:0007669"/>
    <property type="project" value="UniProtKB-KW"/>
</dbReference>
<protein>
    <recommendedName>
        <fullName evidence="1">site-specific DNA-methyltransferase (adenine-specific)</fullName>
        <ecNumber evidence="1">2.1.1.72</ecNumber>
    </recommendedName>
</protein>
<keyword evidence="4" id="KW-0949">S-adenosyl-L-methionine</keyword>
<dbReference type="SUPFAM" id="SSF53335">
    <property type="entry name" value="S-adenosyl-L-methionine-dependent methyltransferases"/>
    <property type="match status" value="1"/>
</dbReference>
<dbReference type="PRINTS" id="PR00507">
    <property type="entry name" value="N12N6MTFRASE"/>
</dbReference>
<evidence type="ECO:0000256" key="1">
    <source>
        <dbReference type="ARBA" id="ARBA00011900"/>
    </source>
</evidence>
<dbReference type="InterPro" id="IPR050953">
    <property type="entry name" value="N4_N6_ade-DNA_methylase"/>
</dbReference>
<name>A0ABR8ZLH2_9LACO</name>
<evidence type="ECO:0000256" key="6">
    <source>
        <dbReference type="ARBA" id="ARBA00023125"/>
    </source>
</evidence>
<comment type="catalytic activity">
    <reaction evidence="7">
        <text>a 2'-deoxyadenosine in DNA + S-adenosyl-L-methionine = an N(6)-methyl-2'-deoxyadenosine in DNA + S-adenosyl-L-homocysteine + H(+)</text>
        <dbReference type="Rhea" id="RHEA:15197"/>
        <dbReference type="Rhea" id="RHEA-COMP:12418"/>
        <dbReference type="Rhea" id="RHEA-COMP:12419"/>
        <dbReference type="ChEBI" id="CHEBI:15378"/>
        <dbReference type="ChEBI" id="CHEBI:57856"/>
        <dbReference type="ChEBI" id="CHEBI:59789"/>
        <dbReference type="ChEBI" id="CHEBI:90615"/>
        <dbReference type="ChEBI" id="CHEBI:90616"/>
        <dbReference type="EC" id="2.1.1.72"/>
    </reaction>
</comment>
<dbReference type="PANTHER" id="PTHR33841:SF6">
    <property type="entry name" value="TYPE II METHYLTRANSFERASE M.HINDII"/>
    <property type="match status" value="1"/>
</dbReference>